<organism evidence="1 2">
    <name type="scientific">Hyalomma asiaticum</name>
    <name type="common">Tick</name>
    <dbReference type="NCBI Taxonomy" id="266040"/>
    <lineage>
        <taxon>Eukaryota</taxon>
        <taxon>Metazoa</taxon>
        <taxon>Ecdysozoa</taxon>
        <taxon>Arthropoda</taxon>
        <taxon>Chelicerata</taxon>
        <taxon>Arachnida</taxon>
        <taxon>Acari</taxon>
        <taxon>Parasitiformes</taxon>
        <taxon>Ixodida</taxon>
        <taxon>Ixodoidea</taxon>
        <taxon>Ixodidae</taxon>
        <taxon>Hyalomminae</taxon>
        <taxon>Hyalomma</taxon>
    </lineage>
</organism>
<name>A0ACB7RY22_HYAAI</name>
<protein>
    <submittedName>
        <fullName evidence="1">Uncharacterized protein</fullName>
    </submittedName>
</protein>
<evidence type="ECO:0000313" key="2">
    <source>
        <dbReference type="Proteomes" id="UP000821845"/>
    </source>
</evidence>
<dbReference type="EMBL" id="CM023487">
    <property type="protein sequence ID" value="KAH6925792.1"/>
    <property type="molecule type" value="Genomic_DNA"/>
</dbReference>
<comment type="caution">
    <text evidence="1">The sequence shown here is derived from an EMBL/GenBank/DDBJ whole genome shotgun (WGS) entry which is preliminary data.</text>
</comment>
<keyword evidence="2" id="KW-1185">Reference proteome</keyword>
<proteinExistence type="predicted"/>
<evidence type="ECO:0000313" key="1">
    <source>
        <dbReference type="EMBL" id="KAH6925792.1"/>
    </source>
</evidence>
<reference evidence="1" key="1">
    <citation type="submission" date="2020-05" db="EMBL/GenBank/DDBJ databases">
        <title>Large-scale comparative analyses of tick genomes elucidate their genetic diversity and vector capacities.</title>
        <authorList>
            <person name="Jia N."/>
            <person name="Wang J."/>
            <person name="Shi W."/>
            <person name="Du L."/>
            <person name="Sun Y."/>
            <person name="Zhan W."/>
            <person name="Jiang J."/>
            <person name="Wang Q."/>
            <person name="Zhang B."/>
            <person name="Ji P."/>
            <person name="Sakyi L.B."/>
            <person name="Cui X."/>
            <person name="Yuan T."/>
            <person name="Jiang B."/>
            <person name="Yang W."/>
            <person name="Lam T.T.-Y."/>
            <person name="Chang Q."/>
            <person name="Ding S."/>
            <person name="Wang X."/>
            <person name="Zhu J."/>
            <person name="Ruan X."/>
            <person name="Zhao L."/>
            <person name="Wei J."/>
            <person name="Que T."/>
            <person name="Du C."/>
            <person name="Cheng J."/>
            <person name="Dai P."/>
            <person name="Han X."/>
            <person name="Huang E."/>
            <person name="Gao Y."/>
            <person name="Liu J."/>
            <person name="Shao H."/>
            <person name="Ye R."/>
            <person name="Li L."/>
            <person name="Wei W."/>
            <person name="Wang X."/>
            <person name="Wang C."/>
            <person name="Yang T."/>
            <person name="Huo Q."/>
            <person name="Li W."/>
            <person name="Guo W."/>
            <person name="Chen H."/>
            <person name="Zhou L."/>
            <person name="Ni X."/>
            <person name="Tian J."/>
            <person name="Zhou Y."/>
            <person name="Sheng Y."/>
            <person name="Liu T."/>
            <person name="Pan Y."/>
            <person name="Xia L."/>
            <person name="Li J."/>
            <person name="Zhao F."/>
            <person name="Cao W."/>
        </authorList>
    </citation>
    <scope>NUCLEOTIDE SEQUENCE</scope>
    <source>
        <strain evidence="1">Hyas-2018</strain>
    </source>
</reference>
<sequence length="109" mass="12035">MCQANLNDLVPCTVSPLAVDCYQGKGSCCRGACVCHSYPNPCIVETNPYMVGRRKRAALARSYNTETSRCRRSCLLECKTPYCSPGSNRNACKKACLRLCLEECNDNLV</sequence>
<accession>A0ACB7RY22</accession>
<gene>
    <name evidence="1" type="ORF">HPB50_010067</name>
</gene>
<dbReference type="Proteomes" id="UP000821845">
    <property type="component" value="Chromosome 7"/>
</dbReference>